<gene>
    <name evidence="1" type="ORF">DY000_02018568</name>
</gene>
<keyword evidence="2" id="KW-1185">Reference proteome</keyword>
<dbReference type="EMBL" id="QGKV02000759">
    <property type="protein sequence ID" value="KAF3568056.1"/>
    <property type="molecule type" value="Genomic_DNA"/>
</dbReference>
<comment type="caution">
    <text evidence="1">The sequence shown here is derived from an EMBL/GenBank/DDBJ whole genome shotgun (WGS) entry which is preliminary data.</text>
</comment>
<dbReference type="Proteomes" id="UP000266723">
    <property type="component" value="Unassembled WGS sequence"/>
</dbReference>
<protein>
    <submittedName>
        <fullName evidence="1">Uncharacterized protein</fullName>
    </submittedName>
</protein>
<organism evidence="1 2">
    <name type="scientific">Brassica cretica</name>
    <name type="common">Mustard</name>
    <dbReference type="NCBI Taxonomy" id="69181"/>
    <lineage>
        <taxon>Eukaryota</taxon>
        <taxon>Viridiplantae</taxon>
        <taxon>Streptophyta</taxon>
        <taxon>Embryophyta</taxon>
        <taxon>Tracheophyta</taxon>
        <taxon>Spermatophyta</taxon>
        <taxon>Magnoliopsida</taxon>
        <taxon>eudicotyledons</taxon>
        <taxon>Gunneridae</taxon>
        <taxon>Pentapetalae</taxon>
        <taxon>rosids</taxon>
        <taxon>malvids</taxon>
        <taxon>Brassicales</taxon>
        <taxon>Brassicaceae</taxon>
        <taxon>Brassiceae</taxon>
        <taxon>Brassica</taxon>
    </lineage>
</organism>
<reference evidence="1 2" key="1">
    <citation type="journal article" date="2020" name="BMC Genomics">
        <title>Intraspecific diversification of the crop wild relative Brassica cretica Lam. using demographic model selection.</title>
        <authorList>
            <person name="Kioukis A."/>
            <person name="Michalopoulou V.A."/>
            <person name="Briers L."/>
            <person name="Pirintsos S."/>
            <person name="Studholme D.J."/>
            <person name="Pavlidis P."/>
            <person name="Sarris P.F."/>
        </authorList>
    </citation>
    <scope>NUCLEOTIDE SEQUENCE [LARGE SCALE GENOMIC DNA]</scope>
    <source>
        <strain evidence="2">cv. PFS-1207/04</strain>
    </source>
</reference>
<evidence type="ECO:0000313" key="1">
    <source>
        <dbReference type="EMBL" id="KAF3568056.1"/>
    </source>
</evidence>
<accession>A0ABQ7D760</accession>
<evidence type="ECO:0000313" key="2">
    <source>
        <dbReference type="Proteomes" id="UP000266723"/>
    </source>
</evidence>
<name>A0ABQ7D760_BRACR</name>
<proteinExistence type="predicted"/>
<sequence length="72" mass="8268">MVYLLKVGQRHRTTRTAVRRSLEVQTAMRERQTTSMMRRCVSKLELLSSPPPPQAADMHIPPILLVSLRPDD</sequence>